<dbReference type="Proteomes" id="UP001642360">
    <property type="component" value="Unassembled WGS sequence"/>
</dbReference>
<dbReference type="InterPro" id="IPR016177">
    <property type="entry name" value="DNA-bd_dom_sf"/>
</dbReference>
<feature type="compositionally biased region" description="Basic and acidic residues" evidence="6">
    <location>
        <begin position="103"/>
        <end position="115"/>
    </location>
</feature>
<dbReference type="PANTHER" id="PTHR33729">
    <property type="entry name" value="METHYL-CPG BINDING DOMAIN CONTAINING PROTEIN, EXPRESSED"/>
    <property type="match status" value="1"/>
</dbReference>
<dbReference type="Gene3D" id="3.30.890.10">
    <property type="entry name" value="Methyl-cpg-binding Protein 2, Chain A"/>
    <property type="match status" value="1"/>
</dbReference>
<sequence>MASSVKKDEIVSLELPAPASWKKKLHWNSPQLKEFHTFILIADTEYCDELFMPKKGGTPKKNEIIFTAPTGEEITNKRQLEQYLKSHPGGPAISEFDWGTGDTPRRSARISEKAKTTPPPESEPPKKKRSIKPSPSKKDDKEKEVVPKETEVKEIHMQEAEKTEENATADIEKDDVKESQYDRKDEAQDREGKVVYAPSQEAKLGKDVKILDDAKESEKHADTEAGNSKEAQIEKVADGSGNGRVEEKVEQIPVETVKADGSGEQEKQDAAAEEKKYKVEGEVNQEGKSIPVDNSSVQQNIPDKNGSHVEVSGAKP</sequence>
<reference evidence="8 9" key="1">
    <citation type="submission" date="2024-02" db="EMBL/GenBank/DDBJ databases">
        <authorList>
            <person name="Vignale AGUSTIN F."/>
            <person name="Sosa J E."/>
            <person name="Modenutti C."/>
        </authorList>
    </citation>
    <scope>NUCLEOTIDE SEQUENCE [LARGE SCALE GENOMIC DNA]</scope>
</reference>
<evidence type="ECO:0000256" key="6">
    <source>
        <dbReference type="SAM" id="MobiDB-lite"/>
    </source>
</evidence>
<dbReference type="EMBL" id="CAUOFW020006669">
    <property type="protein sequence ID" value="CAK9175640.1"/>
    <property type="molecule type" value="Genomic_DNA"/>
</dbReference>
<feature type="domain" description="MBD" evidence="7">
    <location>
        <begin position="7"/>
        <end position="103"/>
    </location>
</feature>
<organism evidence="8 9">
    <name type="scientific">Ilex paraguariensis</name>
    <name type="common">yerba mate</name>
    <dbReference type="NCBI Taxonomy" id="185542"/>
    <lineage>
        <taxon>Eukaryota</taxon>
        <taxon>Viridiplantae</taxon>
        <taxon>Streptophyta</taxon>
        <taxon>Embryophyta</taxon>
        <taxon>Tracheophyta</taxon>
        <taxon>Spermatophyta</taxon>
        <taxon>Magnoliopsida</taxon>
        <taxon>eudicotyledons</taxon>
        <taxon>Gunneridae</taxon>
        <taxon>Pentapetalae</taxon>
        <taxon>asterids</taxon>
        <taxon>campanulids</taxon>
        <taxon>Aquifoliales</taxon>
        <taxon>Aquifoliaceae</taxon>
        <taxon>Ilex</taxon>
    </lineage>
</organism>
<keyword evidence="4" id="KW-0804">Transcription</keyword>
<comment type="caution">
    <text evidence="8">The sequence shown here is derived from an EMBL/GenBank/DDBJ whole genome shotgun (WGS) entry which is preliminary data.</text>
</comment>
<dbReference type="SUPFAM" id="SSF54171">
    <property type="entry name" value="DNA-binding domain"/>
    <property type="match status" value="1"/>
</dbReference>
<evidence type="ECO:0000256" key="2">
    <source>
        <dbReference type="ARBA" id="ARBA00023015"/>
    </source>
</evidence>
<dbReference type="AlphaFoldDB" id="A0ABC8U2T4"/>
<feature type="compositionally biased region" description="Basic and acidic residues" evidence="6">
    <location>
        <begin position="136"/>
        <end position="193"/>
    </location>
</feature>
<comment type="subcellular location">
    <subcellularLocation>
        <location evidence="1">Nucleus</location>
    </subcellularLocation>
</comment>
<gene>
    <name evidence="8" type="ORF">ILEXP_LOCUS45450</name>
</gene>
<proteinExistence type="predicted"/>
<accession>A0ABC8U2T4</accession>
<keyword evidence="9" id="KW-1185">Reference proteome</keyword>
<feature type="compositionally biased region" description="Polar residues" evidence="6">
    <location>
        <begin position="292"/>
        <end position="302"/>
    </location>
</feature>
<dbReference type="Pfam" id="PF01429">
    <property type="entry name" value="MBD"/>
    <property type="match status" value="1"/>
</dbReference>
<evidence type="ECO:0000313" key="8">
    <source>
        <dbReference type="EMBL" id="CAK9175640.1"/>
    </source>
</evidence>
<feature type="region of interest" description="Disordered" evidence="6">
    <location>
        <begin position="82"/>
        <end position="316"/>
    </location>
</feature>
<feature type="compositionally biased region" description="Basic and acidic residues" evidence="6">
    <location>
        <begin position="203"/>
        <end position="223"/>
    </location>
</feature>
<evidence type="ECO:0000256" key="3">
    <source>
        <dbReference type="ARBA" id="ARBA00023125"/>
    </source>
</evidence>
<name>A0ABC8U2T4_9AQUA</name>
<dbReference type="InterPro" id="IPR001739">
    <property type="entry name" value="Methyl_CpG_DNA-bd"/>
</dbReference>
<protein>
    <recommendedName>
        <fullName evidence="7">MBD domain-containing protein</fullName>
    </recommendedName>
</protein>
<evidence type="ECO:0000313" key="9">
    <source>
        <dbReference type="Proteomes" id="UP001642360"/>
    </source>
</evidence>
<dbReference type="GO" id="GO:0003677">
    <property type="term" value="F:DNA binding"/>
    <property type="evidence" value="ECO:0007669"/>
    <property type="project" value="UniProtKB-KW"/>
</dbReference>
<keyword evidence="5" id="KW-0539">Nucleus</keyword>
<evidence type="ECO:0000256" key="4">
    <source>
        <dbReference type="ARBA" id="ARBA00023163"/>
    </source>
</evidence>
<dbReference type="GO" id="GO:0005634">
    <property type="term" value="C:nucleus"/>
    <property type="evidence" value="ECO:0007669"/>
    <property type="project" value="UniProtKB-SubCell"/>
</dbReference>
<dbReference type="PANTHER" id="PTHR33729:SF6">
    <property type="entry name" value="METHYL-CPG-BINDING DOMAIN-CONTAINING PROTEIN 11"/>
    <property type="match status" value="1"/>
</dbReference>
<evidence type="ECO:0000256" key="1">
    <source>
        <dbReference type="ARBA" id="ARBA00004123"/>
    </source>
</evidence>
<keyword evidence="3" id="KW-0238">DNA-binding</keyword>
<dbReference type="InterPro" id="IPR039622">
    <property type="entry name" value="MBD10/11"/>
</dbReference>
<evidence type="ECO:0000259" key="7">
    <source>
        <dbReference type="PROSITE" id="PS50982"/>
    </source>
</evidence>
<evidence type="ECO:0000256" key="5">
    <source>
        <dbReference type="ARBA" id="ARBA00023242"/>
    </source>
</evidence>
<feature type="compositionally biased region" description="Basic and acidic residues" evidence="6">
    <location>
        <begin position="264"/>
        <end position="281"/>
    </location>
</feature>
<keyword evidence="2" id="KW-0805">Transcription regulation</keyword>
<dbReference type="PROSITE" id="PS50982">
    <property type="entry name" value="MBD"/>
    <property type="match status" value="1"/>
</dbReference>